<dbReference type="InterPro" id="IPR036465">
    <property type="entry name" value="vWFA_dom_sf"/>
</dbReference>
<reference evidence="1" key="1">
    <citation type="submission" date="2020-11" db="EMBL/GenBank/DDBJ databases">
        <authorList>
            <person name="Tran Van P."/>
        </authorList>
    </citation>
    <scope>NUCLEOTIDE SEQUENCE</scope>
</reference>
<gene>
    <name evidence="1" type="ORF">OSB1V03_LOCUS16864</name>
</gene>
<evidence type="ECO:0000313" key="1">
    <source>
        <dbReference type="EMBL" id="CAD7637125.1"/>
    </source>
</evidence>
<dbReference type="GO" id="GO:0032991">
    <property type="term" value="C:protein-containing complex"/>
    <property type="evidence" value="ECO:0007669"/>
    <property type="project" value="UniProtKB-ARBA"/>
</dbReference>
<protein>
    <submittedName>
        <fullName evidence="1">Uncharacterized protein</fullName>
    </submittedName>
</protein>
<dbReference type="Gene3D" id="3.40.50.410">
    <property type="entry name" value="von Willebrand factor, type A domain"/>
    <property type="match status" value="1"/>
</dbReference>
<organism evidence="1">
    <name type="scientific">Medioppia subpectinata</name>
    <dbReference type="NCBI Taxonomy" id="1979941"/>
    <lineage>
        <taxon>Eukaryota</taxon>
        <taxon>Metazoa</taxon>
        <taxon>Ecdysozoa</taxon>
        <taxon>Arthropoda</taxon>
        <taxon>Chelicerata</taxon>
        <taxon>Arachnida</taxon>
        <taxon>Acari</taxon>
        <taxon>Acariformes</taxon>
        <taxon>Sarcoptiformes</taxon>
        <taxon>Oribatida</taxon>
        <taxon>Brachypylina</taxon>
        <taxon>Oppioidea</taxon>
        <taxon>Oppiidae</taxon>
        <taxon>Medioppia</taxon>
    </lineage>
</organism>
<accession>A0A7R9LAI3</accession>
<proteinExistence type="predicted"/>
<keyword evidence="2" id="KW-1185">Reference proteome</keyword>
<dbReference type="EMBL" id="OC873931">
    <property type="protein sequence ID" value="CAD7637125.1"/>
    <property type="molecule type" value="Genomic_DNA"/>
</dbReference>
<dbReference type="Proteomes" id="UP000759131">
    <property type="component" value="Unassembled WGS sequence"/>
</dbReference>
<evidence type="ECO:0000313" key="2">
    <source>
        <dbReference type="Proteomes" id="UP000759131"/>
    </source>
</evidence>
<sequence>MRVYNVDHITNRTQRNDLDHCVPLKAYGDCDVNGGLLGGLDALIKANIATDSAQIILVTGGQNNVGDNNYAERVLLTCVGIGLDHCERLDYLATATGGHTYYVPAIDTDALIAVHNVFEAILDDMLRDVTTGQLACVSSRIQPYTVITVIDKVIMVDNDQSTRIVLFFIDSDIAPYTLRFRISGQYINSLSVQIKSPSDITYDTNNLDLDAGEHGEWNISDANTTGAIELNVGTIVPDSGDCQPIIVARLHRSGAPIIGARLTASVVP</sequence>
<dbReference type="AlphaFoldDB" id="A0A7R9LAI3"/>
<name>A0A7R9LAI3_9ACAR</name>
<dbReference type="SUPFAM" id="SSF53300">
    <property type="entry name" value="vWA-like"/>
    <property type="match status" value="1"/>
</dbReference>
<feature type="non-terminal residue" evidence="1">
    <location>
        <position position="1"/>
    </location>
</feature>
<dbReference type="EMBL" id="CAJPIZ010019356">
    <property type="protein sequence ID" value="CAG2116909.1"/>
    <property type="molecule type" value="Genomic_DNA"/>
</dbReference>